<dbReference type="InterPro" id="IPR011333">
    <property type="entry name" value="SKP1/BTB/POZ_sf"/>
</dbReference>
<sequence>MENPRDGRPSTVIEIAPDGDLLLLVGPDETRMRVHCMSLMAVSKPFSVMLGPDWKEGRDRHDQGKASELLLPEDNVAALKIICSVIHHKNSEVPRTLAVGDVLAVAVAADKYDCGNALRFAAESWLRPSGKSASNLMLLTAAAYLLQSAQAFKEITRALILDHDGPYLDLYWKDAESLMTWRIFSKYHEDLSNLQLTSSRAGLLEEQRGLARLRLAEILTAGVNDATGLCVHKCGWTSKYAYAYMKLLQKEDLWPARLSHTSITKALELAHRMPDPIPEESSTSCVYEYKHTAPAYRRNRSSSLDTFQKGIGLCLRKHVMMAESDGWELVVIGWPGVGQYVADIMLDGHICLVEKGCQRTSLSPSGHVGRRIQKIQEARQARGFYEPHYRKRMEGALETQVLPSANSIAEIYLDTDRIIAGYGVYFQESPLWKKRYLNEVKWREGTVRSTALPDQPYKSSKVEEIMHSSSLVPLHTKARLQYHDRLRATYSRLRNLYGNFESVFHHASLLPPVDRHERIASTSPHSPNRPPDRWPLKRYYSPPASIVLDFLRMLAAKKILSLPSFTISFHGKPTSPQKELLFVIVRVIPCRRALSTRSLPAGPWPPRKSRFDKSLSPPERWFRPLTDETGRLSTPTPTFSCQKLAAEGSRKSNFRQISSRATILNFPCLYDSLTNGNTSTSSSHFDGKPLGHFDGKLLLGHFDGKLPPPVNSMQMTLFYRFNGQEPSPASVIEKAAYYGQVSQRTYTPPLL</sequence>
<dbReference type="EMBL" id="CP019471">
    <property type="protein sequence ID" value="UQC75143.1"/>
    <property type="molecule type" value="Genomic_DNA"/>
</dbReference>
<organism evidence="1 2">
    <name type="scientific">Colletotrichum lupini</name>
    <dbReference type="NCBI Taxonomy" id="145971"/>
    <lineage>
        <taxon>Eukaryota</taxon>
        <taxon>Fungi</taxon>
        <taxon>Dikarya</taxon>
        <taxon>Ascomycota</taxon>
        <taxon>Pezizomycotina</taxon>
        <taxon>Sordariomycetes</taxon>
        <taxon>Hypocreomycetidae</taxon>
        <taxon>Glomerellales</taxon>
        <taxon>Glomerellaceae</taxon>
        <taxon>Colletotrichum</taxon>
        <taxon>Colletotrichum acutatum species complex</taxon>
    </lineage>
</organism>
<dbReference type="Proteomes" id="UP000830671">
    <property type="component" value="Chromosome 1"/>
</dbReference>
<name>A0A9Q8W912_9PEZI</name>
<dbReference type="AlphaFoldDB" id="A0A9Q8W912"/>
<dbReference type="RefSeq" id="XP_049136790.1">
    <property type="nucleotide sequence ID" value="XM_049280833.1"/>
</dbReference>
<accession>A0A9Q8W912</accession>
<proteinExistence type="predicted"/>
<protein>
    <recommendedName>
        <fullName evidence="3">BTB domain-containing protein</fullName>
    </recommendedName>
</protein>
<dbReference type="KEGG" id="clup:CLUP02_01796"/>
<dbReference type="Gene3D" id="3.30.710.10">
    <property type="entry name" value="Potassium Channel Kv1.1, Chain A"/>
    <property type="match status" value="1"/>
</dbReference>
<evidence type="ECO:0000313" key="1">
    <source>
        <dbReference type="EMBL" id="UQC75143.1"/>
    </source>
</evidence>
<gene>
    <name evidence="1" type="ORF">CLUP02_01796</name>
</gene>
<evidence type="ECO:0008006" key="3">
    <source>
        <dbReference type="Google" id="ProtNLM"/>
    </source>
</evidence>
<keyword evidence="2" id="KW-1185">Reference proteome</keyword>
<reference evidence="1" key="1">
    <citation type="journal article" date="2021" name="Mol. Plant Microbe Interact.">
        <title>Complete Genome Sequence of the Plant-Pathogenic Fungus Colletotrichum lupini.</title>
        <authorList>
            <person name="Baroncelli R."/>
            <person name="Pensec F."/>
            <person name="Da Lio D."/>
            <person name="Boufleur T."/>
            <person name="Vicente I."/>
            <person name="Sarrocco S."/>
            <person name="Picot A."/>
            <person name="Baraldi E."/>
            <person name="Sukno S."/>
            <person name="Thon M."/>
            <person name="Le Floch G."/>
        </authorList>
    </citation>
    <scope>NUCLEOTIDE SEQUENCE</scope>
    <source>
        <strain evidence="1">IMI 504893</strain>
    </source>
</reference>
<dbReference type="GeneID" id="73335843"/>
<evidence type="ECO:0000313" key="2">
    <source>
        <dbReference type="Proteomes" id="UP000830671"/>
    </source>
</evidence>